<proteinExistence type="predicted"/>
<keyword evidence="3" id="KW-1185">Reference proteome</keyword>
<evidence type="ECO:0000256" key="1">
    <source>
        <dbReference type="SAM" id="MobiDB-lite"/>
    </source>
</evidence>
<sequence length="71" mass="8340">MNRQKRLFMFEMNHSESSENSTEGDDKTDAELRRFSAARSSIAERRRLYESRSMSYQEEKPQSPVPPPKNS</sequence>
<dbReference type="HOGENOM" id="CLU_2742934_0_0_1"/>
<dbReference type="EnsemblMetazoa" id="MESCA011360-RA">
    <property type="protein sequence ID" value="MESCA011360-PA"/>
    <property type="gene ID" value="MESCA011360"/>
</dbReference>
<evidence type="ECO:0000313" key="2">
    <source>
        <dbReference type="EnsemblMetazoa" id="MESCA011360-PA"/>
    </source>
</evidence>
<feature type="region of interest" description="Disordered" evidence="1">
    <location>
        <begin position="1"/>
        <end position="71"/>
    </location>
</feature>
<reference evidence="3" key="1">
    <citation type="submission" date="2013-02" db="EMBL/GenBank/DDBJ databases">
        <authorList>
            <person name="Hughes D."/>
        </authorList>
    </citation>
    <scope>NUCLEOTIDE SEQUENCE</scope>
    <source>
        <strain>Durham</strain>
        <strain evidence="3">NC isolate 2 -- Noor lab</strain>
    </source>
</reference>
<feature type="compositionally biased region" description="Basic and acidic residues" evidence="1">
    <location>
        <begin position="24"/>
        <end position="34"/>
    </location>
</feature>
<dbReference type="EMBL" id="CAQQ02387767">
    <property type="status" value="NOT_ANNOTATED_CDS"/>
    <property type="molecule type" value="Genomic_DNA"/>
</dbReference>
<organism evidence="2 3">
    <name type="scientific">Megaselia scalaris</name>
    <name type="common">Humpbacked fly</name>
    <name type="synonym">Phora scalaris</name>
    <dbReference type="NCBI Taxonomy" id="36166"/>
    <lineage>
        <taxon>Eukaryota</taxon>
        <taxon>Metazoa</taxon>
        <taxon>Ecdysozoa</taxon>
        <taxon>Arthropoda</taxon>
        <taxon>Hexapoda</taxon>
        <taxon>Insecta</taxon>
        <taxon>Pterygota</taxon>
        <taxon>Neoptera</taxon>
        <taxon>Endopterygota</taxon>
        <taxon>Diptera</taxon>
        <taxon>Brachycera</taxon>
        <taxon>Muscomorpha</taxon>
        <taxon>Platypezoidea</taxon>
        <taxon>Phoridae</taxon>
        <taxon>Megaseliini</taxon>
        <taxon>Megaselia</taxon>
    </lineage>
</organism>
<dbReference type="Proteomes" id="UP000015102">
    <property type="component" value="Unassembled WGS sequence"/>
</dbReference>
<name>T1H4Y8_MEGSC</name>
<reference evidence="2" key="2">
    <citation type="submission" date="2015-06" db="UniProtKB">
        <authorList>
            <consortium name="EnsemblMetazoa"/>
        </authorList>
    </citation>
    <scope>IDENTIFICATION</scope>
</reference>
<dbReference type="AlphaFoldDB" id="T1H4Y8"/>
<protein>
    <submittedName>
        <fullName evidence="2">Uncharacterized protein</fullName>
    </submittedName>
</protein>
<accession>T1H4Y8</accession>
<evidence type="ECO:0000313" key="3">
    <source>
        <dbReference type="Proteomes" id="UP000015102"/>
    </source>
</evidence>